<dbReference type="Gene3D" id="1.10.10.10">
    <property type="entry name" value="Winged helix-like DNA-binding domain superfamily/Winged helix DNA-binding domain"/>
    <property type="match status" value="1"/>
</dbReference>
<evidence type="ECO:0000313" key="1">
    <source>
        <dbReference type="EMBL" id="SQB25939.1"/>
    </source>
</evidence>
<dbReference type="AlphaFoldDB" id="A0A2X2XJK1"/>
<sequence>MLKSEYDVFKYVSISQLLHAAPAKYAHSYQYTETDGMDLTHYLEYQASIIHRAMTRLLQHVDDLVARAARIDHFLYKSGSLSRLSGRQVTLLNIILAEPGKKYSAAGVAEALGVSDNTARNYLRTLARASLLTEMSENDQKTVYKVSRELS</sequence>
<dbReference type="Proteomes" id="UP000251584">
    <property type="component" value="Unassembled WGS sequence"/>
</dbReference>
<gene>
    <name evidence="1" type="ORF">NCTC10786_01632</name>
</gene>
<dbReference type="SUPFAM" id="SSF46785">
    <property type="entry name" value="Winged helix' DNA-binding domain"/>
    <property type="match status" value="1"/>
</dbReference>
<organism evidence="1 2">
    <name type="scientific">Citrobacter koseri</name>
    <name type="common">Citrobacter diversus</name>
    <dbReference type="NCBI Taxonomy" id="545"/>
    <lineage>
        <taxon>Bacteria</taxon>
        <taxon>Pseudomonadati</taxon>
        <taxon>Pseudomonadota</taxon>
        <taxon>Gammaproteobacteria</taxon>
        <taxon>Enterobacterales</taxon>
        <taxon>Enterobacteriaceae</taxon>
        <taxon>Citrobacter</taxon>
    </lineage>
</organism>
<proteinExistence type="predicted"/>
<dbReference type="InterPro" id="IPR036388">
    <property type="entry name" value="WH-like_DNA-bd_sf"/>
</dbReference>
<evidence type="ECO:0000313" key="2">
    <source>
        <dbReference type="Proteomes" id="UP000251584"/>
    </source>
</evidence>
<dbReference type="InterPro" id="IPR036390">
    <property type="entry name" value="WH_DNA-bd_sf"/>
</dbReference>
<accession>A0A2X2XJK1</accession>
<reference evidence="1 2" key="1">
    <citation type="submission" date="2018-06" db="EMBL/GenBank/DDBJ databases">
        <authorList>
            <consortium name="Pathogen Informatics"/>
            <person name="Doyle S."/>
        </authorList>
    </citation>
    <scope>NUCLEOTIDE SEQUENCE [LARGE SCALE GENOMIC DNA]</scope>
    <source>
        <strain evidence="1 2">NCTC10786</strain>
    </source>
</reference>
<protein>
    <submittedName>
        <fullName evidence="1">Uncharacterized protein</fullName>
    </submittedName>
</protein>
<name>A0A2X2XJK1_CITKO</name>
<dbReference type="EMBL" id="UAVY01000002">
    <property type="protein sequence ID" value="SQB25939.1"/>
    <property type="molecule type" value="Genomic_DNA"/>
</dbReference>